<evidence type="ECO:0000256" key="3">
    <source>
        <dbReference type="ARBA" id="ARBA00022612"/>
    </source>
</evidence>
<evidence type="ECO:0000256" key="4">
    <source>
        <dbReference type="ARBA" id="ARBA00022844"/>
    </source>
</evidence>
<keyword evidence="5" id="KW-0231">Viral genome packaging</keyword>
<protein>
    <submittedName>
        <fullName evidence="7">Uncharacterized protein</fullName>
    </submittedName>
</protein>
<proteinExistence type="predicted"/>
<keyword evidence="6" id="KW-1160">Virus entry into host cell</keyword>
<evidence type="ECO:0000256" key="5">
    <source>
        <dbReference type="ARBA" id="ARBA00023219"/>
    </source>
</evidence>
<keyword evidence="4" id="KW-0946">Virion</keyword>
<dbReference type="AlphaFoldDB" id="A0A0F9CF40"/>
<evidence type="ECO:0000256" key="1">
    <source>
        <dbReference type="ARBA" id="ARBA00004328"/>
    </source>
</evidence>
<dbReference type="EMBL" id="LAZR01033578">
    <property type="protein sequence ID" value="KKL47689.1"/>
    <property type="molecule type" value="Genomic_DNA"/>
</dbReference>
<keyword evidence="2" id="KW-1162">Viral penetration into host cytoplasm</keyword>
<comment type="subcellular location">
    <subcellularLocation>
        <location evidence="1">Virion</location>
    </subcellularLocation>
</comment>
<dbReference type="GO" id="GO:0044423">
    <property type="term" value="C:virion component"/>
    <property type="evidence" value="ECO:0007669"/>
    <property type="project" value="UniProtKB-KW"/>
</dbReference>
<comment type="caution">
    <text evidence="7">The sequence shown here is derived from an EMBL/GenBank/DDBJ whole genome shotgun (WGS) entry which is preliminary data.</text>
</comment>
<feature type="non-terminal residue" evidence="7">
    <location>
        <position position="1"/>
    </location>
</feature>
<dbReference type="Pfam" id="PF12236">
    <property type="entry name" value="Head-tail_con"/>
    <property type="match status" value="1"/>
</dbReference>
<organism evidence="7">
    <name type="scientific">marine sediment metagenome</name>
    <dbReference type="NCBI Taxonomy" id="412755"/>
    <lineage>
        <taxon>unclassified sequences</taxon>
        <taxon>metagenomes</taxon>
        <taxon>ecological metagenomes</taxon>
    </lineage>
</organism>
<name>A0A0F9CF40_9ZZZZ</name>
<evidence type="ECO:0000256" key="6">
    <source>
        <dbReference type="ARBA" id="ARBA00023296"/>
    </source>
</evidence>
<evidence type="ECO:0000256" key="2">
    <source>
        <dbReference type="ARBA" id="ARBA00022595"/>
    </source>
</evidence>
<gene>
    <name evidence="7" type="ORF">LCGC14_2333050</name>
</gene>
<keyword evidence="3" id="KW-1188">Viral release from host cell</keyword>
<reference evidence="7" key="1">
    <citation type="journal article" date="2015" name="Nature">
        <title>Complex archaea that bridge the gap between prokaryotes and eukaryotes.</title>
        <authorList>
            <person name="Spang A."/>
            <person name="Saw J.H."/>
            <person name="Jorgensen S.L."/>
            <person name="Zaremba-Niedzwiedzka K."/>
            <person name="Martijn J."/>
            <person name="Lind A.E."/>
            <person name="van Eijk R."/>
            <person name="Schleper C."/>
            <person name="Guy L."/>
            <person name="Ettema T.J."/>
        </authorList>
    </citation>
    <scope>NUCLEOTIDE SEQUENCE</scope>
</reference>
<evidence type="ECO:0000313" key="7">
    <source>
        <dbReference type="EMBL" id="KKL47689.1"/>
    </source>
</evidence>
<accession>A0A0F9CF40</accession>
<sequence length="392" mass="43773">DRFGMVDTNYRVYDLSLRNLVKKFGLEKMKEVIPSFDTAYEKNPYQEKEILHAIYPREDVEPGRLDRAGLPIAGDWFLSNEEAPTKIIEESGYPEMPSFSWRWRKNSDEGYGRSPVWDAMVEIMTGQQQGRINLIAGQKAAEPPMVGLNDLRNTVNQGPKGWTWVNNMDQMPKPLNENMQIPYSVEAQARTDEKIRAHLQTDFFIMLSRAALAKVELTATQVFEMSGEKAIIIAGRVGQMESEFMNPLHGRAVSIEGRAGRLPEPPDIVLESGNSDWEIEYLGPFSQIQKRLYKSKGIRAGLEALGQMAAIYPEAPLVIDPIQTARDLWEASGGPVKNFRDLEEVEAIMKQQSEAAALEGQGPAIAQLLKAVPGLGKEIGEGSPLQKLLTEG</sequence>
<dbReference type="InterPro" id="IPR020991">
    <property type="entry name" value="Connector_podovirus"/>
</dbReference>
<dbReference type="GO" id="GO:0046718">
    <property type="term" value="P:symbiont entry into host cell"/>
    <property type="evidence" value="ECO:0007669"/>
    <property type="project" value="UniProtKB-KW"/>
</dbReference>